<feature type="transmembrane region" description="Helical" evidence="1">
    <location>
        <begin position="104"/>
        <end position="128"/>
    </location>
</feature>
<dbReference type="Proteomes" id="UP001203423">
    <property type="component" value="Unassembled WGS sequence"/>
</dbReference>
<evidence type="ECO:0000313" key="3">
    <source>
        <dbReference type="Proteomes" id="UP001203423"/>
    </source>
</evidence>
<keyword evidence="1" id="KW-1133">Transmembrane helix</keyword>
<protein>
    <submittedName>
        <fullName evidence="2">Uncharacterized protein</fullName>
    </submittedName>
</protein>
<evidence type="ECO:0000256" key="1">
    <source>
        <dbReference type="SAM" id="Phobius"/>
    </source>
</evidence>
<comment type="caution">
    <text evidence="2">The sequence shown here is derived from an EMBL/GenBank/DDBJ whole genome shotgun (WGS) entry which is preliminary data.</text>
</comment>
<feature type="transmembrane region" description="Helical" evidence="1">
    <location>
        <begin position="226"/>
        <end position="248"/>
    </location>
</feature>
<feature type="transmembrane region" description="Helical" evidence="1">
    <location>
        <begin position="68"/>
        <end position="92"/>
    </location>
</feature>
<accession>A0ABT0LGD1</accession>
<feature type="transmembrane region" description="Helical" evidence="1">
    <location>
        <begin position="148"/>
        <end position="174"/>
    </location>
</feature>
<proteinExistence type="predicted"/>
<keyword evidence="3" id="KW-1185">Reference proteome</keyword>
<keyword evidence="1" id="KW-0472">Membrane</keyword>
<organism evidence="2 3">
    <name type="scientific">Shewanella surugensis</name>
    <dbReference type="NCBI Taxonomy" id="212020"/>
    <lineage>
        <taxon>Bacteria</taxon>
        <taxon>Pseudomonadati</taxon>
        <taxon>Pseudomonadota</taxon>
        <taxon>Gammaproteobacteria</taxon>
        <taxon>Alteromonadales</taxon>
        <taxon>Shewanellaceae</taxon>
        <taxon>Shewanella</taxon>
    </lineage>
</organism>
<feature type="transmembrane region" description="Helical" evidence="1">
    <location>
        <begin position="44"/>
        <end position="62"/>
    </location>
</feature>
<feature type="transmembrane region" description="Helical" evidence="1">
    <location>
        <begin position="12"/>
        <end position="32"/>
    </location>
</feature>
<keyword evidence="1" id="KW-0812">Transmembrane</keyword>
<gene>
    <name evidence="2" type="ORF">L2764_20200</name>
</gene>
<name>A0ABT0LGD1_9GAMM</name>
<reference evidence="2 3" key="1">
    <citation type="submission" date="2022-01" db="EMBL/GenBank/DDBJ databases">
        <title>Whole genome-based taxonomy of the Shewanellaceae.</title>
        <authorList>
            <person name="Martin-Rodriguez A.J."/>
        </authorList>
    </citation>
    <scope>NUCLEOTIDE SEQUENCE [LARGE SCALE GENOMIC DNA]</scope>
    <source>
        <strain evidence="2 3">DSM 17177</strain>
    </source>
</reference>
<evidence type="ECO:0000313" key="2">
    <source>
        <dbReference type="EMBL" id="MCL1126743.1"/>
    </source>
</evidence>
<dbReference type="RefSeq" id="WP_248942156.1">
    <property type="nucleotide sequence ID" value="NZ_JAKIKS010000104.1"/>
</dbReference>
<feature type="transmembrane region" description="Helical" evidence="1">
    <location>
        <begin position="195"/>
        <end position="220"/>
    </location>
</feature>
<dbReference type="EMBL" id="JAKIKS010000104">
    <property type="protein sequence ID" value="MCL1126743.1"/>
    <property type="molecule type" value="Genomic_DNA"/>
</dbReference>
<sequence length="296" mass="34239">MMNEFNNLFSQTYLWLSLLGGLHCFFIAIYIRFFHQTPSENHKLLANILGLLAVYFFTGMINKHNAPIPIVVLFTLIIPIYFLLMPLLYLYCSRNVKGSAHTNLSIIHFYPAIMIVIVVIITLSYRLFMIVDSPNTAESLMLSTQQRNVIFIAFPGLLSLQAAFYFILIFNILNKFSTQKSASINKKLDKIKFKWLLILTFALMMNWLVRSLLIMLPFYIGDHISQFNLLLSRLILLLSLYILAFYGLKQVTDIAYIRGQKQALKIPTTTPSLSKEARLTEEEITFLQQVMNEDNR</sequence>